<keyword evidence="3" id="KW-0732">Signal</keyword>
<reference evidence="9" key="4">
    <citation type="journal article" date="2018" name="Nat. Plants">
        <title>Whole-genome landscape of Medicago truncatula symbiotic genes.</title>
        <authorList>
            <person name="Pecrix Y."/>
            <person name="Staton S.E."/>
            <person name="Sallet E."/>
            <person name="Lelandais-Briere C."/>
            <person name="Moreau S."/>
            <person name="Carrere S."/>
            <person name="Blein T."/>
            <person name="Jardinaud M.F."/>
            <person name="Latrasse D."/>
            <person name="Zouine M."/>
            <person name="Zahm M."/>
            <person name="Kreplak J."/>
            <person name="Mayjonade B."/>
            <person name="Satge C."/>
            <person name="Perez M."/>
            <person name="Cauet S."/>
            <person name="Marande W."/>
            <person name="Chantry-Darmon C."/>
            <person name="Lopez-Roques C."/>
            <person name="Bouchez O."/>
            <person name="Berard A."/>
            <person name="Debelle F."/>
            <person name="Munos S."/>
            <person name="Bendahmane A."/>
            <person name="Berges H."/>
            <person name="Niebel A."/>
            <person name="Buitink J."/>
            <person name="Frugier F."/>
            <person name="Benhamed M."/>
            <person name="Crespi M."/>
            <person name="Gouzy J."/>
            <person name="Gamas P."/>
        </authorList>
    </citation>
    <scope>NUCLEOTIDE SEQUENCE [LARGE SCALE GENOMIC DNA]</scope>
    <source>
        <strain evidence="9">cv. Jemalong A17</strain>
    </source>
</reference>
<dbReference type="AlphaFoldDB" id="A0A072UHZ8"/>
<gene>
    <name evidence="7" type="primary">25495683</name>
    <name evidence="5" type="ordered locus">MTR_6g022430</name>
    <name evidence="6" type="ORF">MtrunA17_Chr6g0458551</name>
</gene>
<evidence type="ECO:0000256" key="2">
    <source>
        <dbReference type="ARBA" id="ARBA00022704"/>
    </source>
</evidence>
<name>A0A072UHZ8_MEDTR</name>
<protein>
    <submittedName>
        <fullName evidence="5">Cysteine proteinase inhibitor 5</fullName>
    </submittedName>
    <submittedName>
        <fullName evidence="6">Putative Cystatin domain-containing protein</fullName>
    </submittedName>
</protein>
<dbReference type="EMBL" id="PSQE01000006">
    <property type="protein sequence ID" value="RHN50540.1"/>
    <property type="molecule type" value="Genomic_DNA"/>
</dbReference>
<dbReference type="EnsemblPlants" id="KEH25405">
    <property type="protein sequence ID" value="KEH25405"/>
    <property type="gene ID" value="MTR_6g022430"/>
</dbReference>
<feature type="domain" description="Cystatin" evidence="4">
    <location>
        <begin position="30"/>
        <end position="101"/>
    </location>
</feature>
<dbReference type="PANTHER" id="PTHR47364">
    <property type="entry name" value="CYSTEINE PROTEINASE INHIBITOR 5"/>
    <property type="match status" value="1"/>
</dbReference>
<keyword evidence="2" id="KW-0789">Thiol protease inhibitor</keyword>
<reference evidence="5 8" key="2">
    <citation type="journal article" date="2014" name="BMC Genomics">
        <title>An improved genome release (version Mt4.0) for the model legume Medicago truncatula.</title>
        <authorList>
            <person name="Tang H."/>
            <person name="Krishnakumar V."/>
            <person name="Bidwell S."/>
            <person name="Rosen B."/>
            <person name="Chan A."/>
            <person name="Zhou S."/>
            <person name="Gentzbittel L."/>
            <person name="Childs K.L."/>
            <person name="Yandell M."/>
            <person name="Gundlach H."/>
            <person name="Mayer K.F."/>
            <person name="Schwartz D.C."/>
            <person name="Town C.D."/>
        </authorList>
    </citation>
    <scope>GENOME REANNOTATION</scope>
    <source>
        <strain evidence="5">A17</strain>
        <strain evidence="7 8">cv. Jemalong A17</strain>
    </source>
</reference>
<dbReference type="Proteomes" id="UP000002051">
    <property type="component" value="Chromosome 6"/>
</dbReference>
<proteinExistence type="predicted"/>
<dbReference type="HOGENOM" id="CLU_113093_5_1_1"/>
<evidence type="ECO:0000256" key="3">
    <source>
        <dbReference type="SAM" id="SignalP"/>
    </source>
</evidence>
<evidence type="ECO:0000313" key="7">
    <source>
        <dbReference type="EnsemblPlants" id="KEH25405"/>
    </source>
</evidence>
<evidence type="ECO:0000256" key="1">
    <source>
        <dbReference type="ARBA" id="ARBA00022690"/>
    </source>
</evidence>
<keyword evidence="1" id="KW-0646">Protease inhibitor</keyword>
<keyword evidence="8" id="KW-1185">Reference proteome</keyword>
<evidence type="ECO:0000313" key="9">
    <source>
        <dbReference type="Proteomes" id="UP000265566"/>
    </source>
</evidence>
<dbReference type="KEGG" id="mtr:25495683"/>
<sequence>MRFQSLFLVLIVLFASVATNQALNINRRVNVSDPQMIDIAKFTVTEHNKQVTEAKLKFEKLLGGLTDETVYILAISANNGSASNIYDSLVYESPPNHFNLKYFHIRNS</sequence>
<dbReference type="OrthoDB" id="2016588at2759"/>
<dbReference type="InterPro" id="IPR046350">
    <property type="entry name" value="Cystatin_sf"/>
</dbReference>
<evidence type="ECO:0000313" key="6">
    <source>
        <dbReference type="EMBL" id="RHN50540.1"/>
    </source>
</evidence>
<reference evidence="7" key="3">
    <citation type="submission" date="2015-04" db="UniProtKB">
        <authorList>
            <consortium name="EnsemblPlants"/>
        </authorList>
    </citation>
    <scope>IDENTIFICATION</scope>
    <source>
        <strain evidence="7">cv. Jemalong A17</strain>
    </source>
</reference>
<feature type="chain" id="PRO_5014483316" evidence="3">
    <location>
        <begin position="23"/>
        <end position="108"/>
    </location>
</feature>
<evidence type="ECO:0000259" key="4">
    <source>
        <dbReference type="Pfam" id="PF16845"/>
    </source>
</evidence>
<dbReference type="Pfam" id="PF16845">
    <property type="entry name" value="SQAPI"/>
    <property type="match status" value="1"/>
</dbReference>
<organism evidence="5 8">
    <name type="scientific">Medicago truncatula</name>
    <name type="common">Barrel medic</name>
    <name type="synonym">Medicago tribuloides</name>
    <dbReference type="NCBI Taxonomy" id="3880"/>
    <lineage>
        <taxon>Eukaryota</taxon>
        <taxon>Viridiplantae</taxon>
        <taxon>Streptophyta</taxon>
        <taxon>Embryophyta</taxon>
        <taxon>Tracheophyta</taxon>
        <taxon>Spermatophyta</taxon>
        <taxon>Magnoliopsida</taxon>
        <taxon>eudicotyledons</taxon>
        <taxon>Gunneridae</taxon>
        <taxon>Pentapetalae</taxon>
        <taxon>rosids</taxon>
        <taxon>fabids</taxon>
        <taxon>Fabales</taxon>
        <taxon>Fabaceae</taxon>
        <taxon>Papilionoideae</taxon>
        <taxon>50 kb inversion clade</taxon>
        <taxon>NPAAA clade</taxon>
        <taxon>Hologalegina</taxon>
        <taxon>IRL clade</taxon>
        <taxon>Trifolieae</taxon>
        <taxon>Medicago</taxon>
    </lineage>
</organism>
<dbReference type="Gramene" id="rna34837">
    <property type="protein sequence ID" value="RHN50540.1"/>
    <property type="gene ID" value="gene34837"/>
</dbReference>
<accession>A0A072UHZ8</accession>
<dbReference type="EMBL" id="CM001222">
    <property type="protein sequence ID" value="KEH25405.1"/>
    <property type="molecule type" value="Genomic_DNA"/>
</dbReference>
<reference evidence="5 8" key="1">
    <citation type="journal article" date="2011" name="Nature">
        <title>The Medicago genome provides insight into the evolution of rhizobial symbioses.</title>
        <authorList>
            <person name="Young N.D."/>
            <person name="Debelle F."/>
            <person name="Oldroyd G.E."/>
            <person name="Geurts R."/>
            <person name="Cannon S.B."/>
            <person name="Udvardi M.K."/>
            <person name="Benedito V.A."/>
            <person name="Mayer K.F."/>
            <person name="Gouzy J."/>
            <person name="Schoof H."/>
            <person name="Van de Peer Y."/>
            <person name="Proost S."/>
            <person name="Cook D.R."/>
            <person name="Meyers B.C."/>
            <person name="Spannagl M."/>
            <person name="Cheung F."/>
            <person name="De Mita S."/>
            <person name="Krishnakumar V."/>
            <person name="Gundlach H."/>
            <person name="Zhou S."/>
            <person name="Mudge J."/>
            <person name="Bharti A.K."/>
            <person name="Murray J.D."/>
            <person name="Naoumkina M.A."/>
            <person name="Rosen B."/>
            <person name="Silverstein K.A."/>
            <person name="Tang H."/>
            <person name="Rombauts S."/>
            <person name="Zhao P.X."/>
            <person name="Zhou P."/>
            <person name="Barbe V."/>
            <person name="Bardou P."/>
            <person name="Bechner M."/>
            <person name="Bellec A."/>
            <person name="Berger A."/>
            <person name="Berges H."/>
            <person name="Bidwell S."/>
            <person name="Bisseling T."/>
            <person name="Choisne N."/>
            <person name="Couloux A."/>
            <person name="Denny R."/>
            <person name="Deshpande S."/>
            <person name="Dai X."/>
            <person name="Doyle J.J."/>
            <person name="Dudez A.M."/>
            <person name="Farmer A.D."/>
            <person name="Fouteau S."/>
            <person name="Franken C."/>
            <person name="Gibelin C."/>
            <person name="Gish J."/>
            <person name="Goldstein S."/>
            <person name="Gonzalez A.J."/>
            <person name="Green P.J."/>
            <person name="Hallab A."/>
            <person name="Hartog M."/>
            <person name="Hua A."/>
            <person name="Humphray S.J."/>
            <person name="Jeong D.H."/>
            <person name="Jing Y."/>
            <person name="Jocker A."/>
            <person name="Kenton S.M."/>
            <person name="Kim D.J."/>
            <person name="Klee K."/>
            <person name="Lai H."/>
            <person name="Lang C."/>
            <person name="Lin S."/>
            <person name="Macmil S.L."/>
            <person name="Magdelenat G."/>
            <person name="Matthews L."/>
            <person name="McCorrison J."/>
            <person name="Monaghan E.L."/>
            <person name="Mun J.H."/>
            <person name="Najar F.Z."/>
            <person name="Nicholson C."/>
            <person name="Noirot C."/>
            <person name="O'Bleness M."/>
            <person name="Paule C.R."/>
            <person name="Poulain J."/>
            <person name="Prion F."/>
            <person name="Qin B."/>
            <person name="Qu C."/>
            <person name="Retzel E.F."/>
            <person name="Riddle C."/>
            <person name="Sallet E."/>
            <person name="Samain S."/>
            <person name="Samson N."/>
            <person name="Sanders I."/>
            <person name="Saurat O."/>
            <person name="Scarpelli C."/>
            <person name="Schiex T."/>
            <person name="Segurens B."/>
            <person name="Severin A.J."/>
            <person name="Sherrier D.J."/>
            <person name="Shi R."/>
            <person name="Sims S."/>
            <person name="Singer S.R."/>
            <person name="Sinharoy S."/>
            <person name="Sterck L."/>
            <person name="Viollet A."/>
            <person name="Wang B.B."/>
            <person name="Wang K."/>
            <person name="Wang M."/>
            <person name="Wang X."/>
            <person name="Warfsmann J."/>
            <person name="Weissenbach J."/>
            <person name="White D.D."/>
            <person name="White J.D."/>
            <person name="Wiley G.B."/>
            <person name="Wincker P."/>
            <person name="Xing Y."/>
            <person name="Yang L."/>
            <person name="Yao Z."/>
            <person name="Ying F."/>
            <person name="Zhai J."/>
            <person name="Zhou L."/>
            <person name="Zuber A."/>
            <person name="Denarie J."/>
            <person name="Dixon R.A."/>
            <person name="May G.D."/>
            <person name="Schwartz D.C."/>
            <person name="Rogers J."/>
            <person name="Quetier F."/>
            <person name="Town C.D."/>
            <person name="Roe B.A."/>
        </authorList>
    </citation>
    <scope>NUCLEOTIDE SEQUENCE [LARGE SCALE GENOMIC DNA]</scope>
    <source>
        <strain evidence="5">A17</strain>
        <strain evidence="7 8">cv. Jemalong A17</strain>
    </source>
</reference>
<feature type="signal peptide" evidence="3">
    <location>
        <begin position="1"/>
        <end position="22"/>
    </location>
</feature>
<reference evidence="6" key="5">
    <citation type="journal article" date="2018" name="Nat. Plants">
        <title>Whole-genome landscape of Medicago truncatula symbiotic genes.</title>
        <authorList>
            <person name="Pecrix Y."/>
            <person name="Gamas P."/>
            <person name="Carrere S."/>
        </authorList>
    </citation>
    <scope>NUCLEOTIDE SEQUENCE</scope>
    <source>
        <tissue evidence="6">Leaves</tissue>
    </source>
</reference>
<dbReference type="GO" id="GO:0004869">
    <property type="term" value="F:cysteine-type endopeptidase inhibitor activity"/>
    <property type="evidence" value="ECO:0007669"/>
    <property type="project" value="UniProtKB-KW"/>
</dbReference>
<dbReference type="PANTHER" id="PTHR47364:SF2">
    <property type="entry name" value="CYSTEINE PROTEINASE INHIBITOR 5"/>
    <property type="match status" value="1"/>
</dbReference>
<evidence type="ECO:0000313" key="8">
    <source>
        <dbReference type="Proteomes" id="UP000002051"/>
    </source>
</evidence>
<dbReference type="SUPFAM" id="SSF54403">
    <property type="entry name" value="Cystatin/monellin"/>
    <property type="match status" value="1"/>
</dbReference>
<dbReference type="InterPro" id="IPR000010">
    <property type="entry name" value="Cystatin_dom"/>
</dbReference>
<dbReference type="Proteomes" id="UP000265566">
    <property type="component" value="Chromosome 6"/>
</dbReference>
<evidence type="ECO:0000313" key="5">
    <source>
        <dbReference type="EMBL" id="KEH25405.1"/>
    </source>
</evidence>
<dbReference type="Gene3D" id="3.10.450.10">
    <property type="match status" value="1"/>
</dbReference>